<evidence type="ECO:0000259" key="7">
    <source>
        <dbReference type="PROSITE" id="PS50067"/>
    </source>
</evidence>
<keyword evidence="2 3" id="KW-0067">ATP-binding</keyword>
<feature type="compositionally biased region" description="Low complexity" evidence="6">
    <location>
        <begin position="26"/>
        <end position="37"/>
    </location>
</feature>
<dbReference type="GO" id="GO:0051231">
    <property type="term" value="P:spindle elongation"/>
    <property type="evidence" value="ECO:0007669"/>
    <property type="project" value="TreeGrafter"/>
</dbReference>
<feature type="binding site" evidence="3">
    <location>
        <begin position="199"/>
        <end position="206"/>
    </location>
    <ligand>
        <name>ATP</name>
        <dbReference type="ChEBI" id="CHEBI:30616"/>
    </ligand>
</feature>
<sequence>MPAVRSTTPQKSERPPSPVKRKKSLARSSSAAASPTPRARHADDPTGGTLGTPRGLPLTAAKKPPRAPSAASDATNTSSSSPAESSCEATPRPLSPAFGATAATPSAKEGKEKERVRVFVRLRPMREDEGDSTLRLDATGKRLWLGGDRVGDQGSLPSQFDFDGVLQADVTQQHVYETVARPLVEAATSGYSACLMCYGQTGTGKTYTFGGGDCLKGVAGSSSSSGGSSSRASDKAEAPSGAPAAKKGKQKEPRRSEHYEQAQGKQGVVGRALKQVLEWATPRKQRVCMAYVQVYMELLQDLLRPESTLNLREHPDLGVYLDGALWKTVTSAEAACAEVATADTRRATAFTKLNADSSRSHAVLMIAIRGPADKEPNLQHYGDLLGSALGSARMASSPDEIAWASARGRLFLVDLAGSERTKRSGVSGQHFDEACSINQSLTTLGRCISALSKPGNATKRAPVRESKLTRLLSPCLGGATTTSLVCCVSGAAADRFETHNTLEFGANAMRILLKPQSQLGVDYKSLSIELQSQLDARIQPLHEVEAAVEARVRAEFAHRIAELEHARREAVAGQHTAQQLYERRASAAKEAEARANAATAELHKVNTESDLFAKTSRASHDSRAAIIATADSLAEEVVRARRERDDALTQLEQLSTYLAGGLSAAALLGSGGGGLLRPATNEPKLPEGASALEREVAGGLAEIAILRTQIDRRKMRSRAAAARVHPDLYLSTPEQRVLVDQIRAAHRFVHMLGRIQSDFSSPEVDV</sequence>
<dbReference type="InterPro" id="IPR027640">
    <property type="entry name" value="Kinesin-like_fam"/>
</dbReference>
<organism evidence="8 9">
    <name type="scientific">Chrysochromulina tobinii</name>
    <dbReference type="NCBI Taxonomy" id="1460289"/>
    <lineage>
        <taxon>Eukaryota</taxon>
        <taxon>Haptista</taxon>
        <taxon>Haptophyta</taxon>
        <taxon>Prymnesiophyceae</taxon>
        <taxon>Prymnesiales</taxon>
        <taxon>Chrysochromulinaceae</taxon>
        <taxon>Chrysochromulina</taxon>
    </lineage>
</organism>
<dbReference type="GO" id="GO:0003777">
    <property type="term" value="F:microtubule motor activity"/>
    <property type="evidence" value="ECO:0007669"/>
    <property type="project" value="InterPro"/>
</dbReference>
<dbReference type="InterPro" id="IPR001752">
    <property type="entry name" value="Kinesin_motor_dom"/>
</dbReference>
<keyword evidence="1 3" id="KW-0547">Nucleotide-binding</keyword>
<dbReference type="PROSITE" id="PS50067">
    <property type="entry name" value="KINESIN_MOTOR_2"/>
    <property type="match status" value="1"/>
</dbReference>
<dbReference type="InterPro" id="IPR019821">
    <property type="entry name" value="Kinesin_motor_CS"/>
</dbReference>
<keyword evidence="3 4" id="KW-0505">Motor protein</keyword>
<dbReference type="EMBL" id="JWZX01002644">
    <property type="protein sequence ID" value="KOO27926.1"/>
    <property type="molecule type" value="Genomic_DNA"/>
</dbReference>
<dbReference type="PANTHER" id="PTHR47969:SF29">
    <property type="entry name" value="KINESIN-LIKE PROTEIN"/>
    <property type="match status" value="1"/>
</dbReference>
<evidence type="ECO:0000313" key="8">
    <source>
        <dbReference type="EMBL" id="KOO27926.1"/>
    </source>
</evidence>
<feature type="compositionally biased region" description="Low complexity" evidence="6">
    <location>
        <begin position="45"/>
        <end position="91"/>
    </location>
</feature>
<protein>
    <recommendedName>
        <fullName evidence="4">Kinesin-like protein</fullName>
    </recommendedName>
</protein>
<evidence type="ECO:0000256" key="4">
    <source>
        <dbReference type="RuleBase" id="RU000394"/>
    </source>
</evidence>
<dbReference type="GO" id="GO:0007052">
    <property type="term" value="P:mitotic spindle organization"/>
    <property type="evidence" value="ECO:0007669"/>
    <property type="project" value="TreeGrafter"/>
</dbReference>
<feature type="compositionally biased region" description="Basic and acidic residues" evidence="6">
    <location>
        <begin position="250"/>
        <end position="260"/>
    </location>
</feature>
<dbReference type="InterPro" id="IPR027417">
    <property type="entry name" value="P-loop_NTPase"/>
</dbReference>
<evidence type="ECO:0000313" key="9">
    <source>
        <dbReference type="Proteomes" id="UP000037460"/>
    </source>
</evidence>
<keyword evidence="9" id="KW-1185">Reference proteome</keyword>
<dbReference type="Gene3D" id="3.40.850.10">
    <property type="entry name" value="Kinesin motor domain"/>
    <property type="match status" value="1"/>
</dbReference>
<dbReference type="SUPFAM" id="SSF52540">
    <property type="entry name" value="P-loop containing nucleoside triphosphate hydrolases"/>
    <property type="match status" value="1"/>
</dbReference>
<gene>
    <name evidence="8" type="ORF">Ctob_007882</name>
</gene>
<feature type="compositionally biased region" description="Low complexity" evidence="6">
    <location>
        <begin position="220"/>
        <end position="230"/>
    </location>
</feature>
<name>A0A0M0JMX6_9EUKA</name>
<dbReference type="Proteomes" id="UP000037460">
    <property type="component" value="Unassembled WGS sequence"/>
</dbReference>
<reference evidence="9" key="1">
    <citation type="journal article" date="2015" name="PLoS Genet.">
        <title>Genome Sequence and Transcriptome Analyses of Chrysochromulina tobin: Metabolic Tools for Enhanced Algal Fitness in the Prominent Order Prymnesiales (Haptophyceae).</title>
        <authorList>
            <person name="Hovde B.T."/>
            <person name="Deodato C.R."/>
            <person name="Hunsperger H.M."/>
            <person name="Ryken S.A."/>
            <person name="Yost W."/>
            <person name="Jha R.K."/>
            <person name="Patterson J."/>
            <person name="Monnat R.J. Jr."/>
            <person name="Barlow S.B."/>
            <person name="Starkenburg S.R."/>
            <person name="Cattolico R.A."/>
        </authorList>
    </citation>
    <scope>NUCLEOTIDE SEQUENCE</scope>
    <source>
        <strain evidence="9">CCMP291</strain>
    </source>
</reference>
<evidence type="ECO:0000256" key="2">
    <source>
        <dbReference type="ARBA" id="ARBA00022840"/>
    </source>
</evidence>
<evidence type="ECO:0000256" key="5">
    <source>
        <dbReference type="SAM" id="Coils"/>
    </source>
</evidence>
<accession>A0A0M0JMX6</accession>
<evidence type="ECO:0000256" key="1">
    <source>
        <dbReference type="ARBA" id="ARBA00022741"/>
    </source>
</evidence>
<feature type="region of interest" description="Disordered" evidence="6">
    <location>
        <begin position="1"/>
        <end position="113"/>
    </location>
</feature>
<proteinExistence type="inferred from homology"/>
<dbReference type="PANTHER" id="PTHR47969">
    <property type="entry name" value="CHROMOSOME-ASSOCIATED KINESIN KIF4A-RELATED"/>
    <property type="match status" value="1"/>
</dbReference>
<comment type="similarity">
    <text evidence="3 4">Belongs to the TRAFAC class myosin-kinesin ATPase superfamily. Kinesin family.</text>
</comment>
<feature type="coiled-coil region" evidence="5">
    <location>
        <begin position="588"/>
        <end position="650"/>
    </location>
</feature>
<feature type="region of interest" description="Disordered" evidence="6">
    <location>
        <begin position="220"/>
        <end position="266"/>
    </location>
</feature>
<evidence type="ECO:0000256" key="3">
    <source>
        <dbReference type="PROSITE-ProRule" id="PRU00283"/>
    </source>
</evidence>
<dbReference type="PRINTS" id="PR00380">
    <property type="entry name" value="KINESINHEAVY"/>
</dbReference>
<dbReference type="GO" id="GO:0005874">
    <property type="term" value="C:microtubule"/>
    <property type="evidence" value="ECO:0007669"/>
    <property type="project" value="UniProtKB-KW"/>
</dbReference>
<dbReference type="Pfam" id="PF00225">
    <property type="entry name" value="Kinesin"/>
    <property type="match status" value="1"/>
</dbReference>
<dbReference type="SMART" id="SM00129">
    <property type="entry name" value="KISc"/>
    <property type="match status" value="1"/>
</dbReference>
<feature type="compositionally biased region" description="Polar residues" evidence="6">
    <location>
        <begin position="1"/>
        <end position="10"/>
    </location>
</feature>
<comment type="caution">
    <text evidence="8">The sequence shown here is derived from an EMBL/GenBank/DDBJ whole genome shotgun (WGS) entry which is preliminary data.</text>
</comment>
<dbReference type="GO" id="GO:0008017">
    <property type="term" value="F:microtubule binding"/>
    <property type="evidence" value="ECO:0007669"/>
    <property type="project" value="InterPro"/>
</dbReference>
<dbReference type="InterPro" id="IPR036961">
    <property type="entry name" value="Kinesin_motor_dom_sf"/>
</dbReference>
<dbReference type="GO" id="GO:0007018">
    <property type="term" value="P:microtubule-based movement"/>
    <property type="evidence" value="ECO:0007669"/>
    <property type="project" value="InterPro"/>
</dbReference>
<dbReference type="GO" id="GO:0005524">
    <property type="term" value="F:ATP binding"/>
    <property type="evidence" value="ECO:0007669"/>
    <property type="project" value="UniProtKB-UniRule"/>
</dbReference>
<evidence type="ECO:0000256" key="6">
    <source>
        <dbReference type="SAM" id="MobiDB-lite"/>
    </source>
</evidence>
<keyword evidence="4" id="KW-0493">Microtubule</keyword>
<dbReference type="PROSITE" id="PS00411">
    <property type="entry name" value="KINESIN_MOTOR_1"/>
    <property type="match status" value="1"/>
</dbReference>
<feature type="domain" description="Kinesin motor" evidence="7">
    <location>
        <begin position="115"/>
        <end position="511"/>
    </location>
</feature>
<keyword evidence="5" id="KW-0175">Coiled coil</keyword>
<dbReference type="AlphaFoldDB" id="A0A0M0JMX6"/>
<dbReference type="GO" id="GO:0005875">
    <property type="term" value="C:microtubule associated complex"/>
    <property type="evidence" value="ECO:0007669"/>
    <property type="project" value="TreeGrafter"/>
</dbReference>